<dbReference type="RefSeq" id="WP_111146944.1">
    <property type="nucleotide sequence ID" value="NZ_QKRB01000044.1"/>
</dbReference>
<keyword evidence="1" id="KW-0805">Transcription regulation</keyword>
<protein>
    <submittedName>
        <fullName evidence="5">AraC family transcriptional regulator</fullName>
    </submittedName>
</protein>
<dbReference type="AlphaFoldDB" id="A0A2W1LK85"/>
<keyword evidence="6" id="KW-1185">Reference proteome</keyword>
<reference evidence="5 6" key="1">
    <citation type="submission" date="2018-06" db="EMBL/GenBank/DDBJ databases">
        <title>Paenibacillus imtechensis sp. nov.</title>
        <authorList>
            <person name="Pinnaka A.K."/>
            <person name="Singh H."/>
            <person name="Kaur M."/>
        </authorList>
    </citation>
    <scope>NUCLEOTIDE SEQUENCE [LARGE SCALE GENOMIC DNA]</scope>
    <source>
        <strain evidence="5 6">SMB1</strain>
    </source>
</reference>
<gene>
    <name evidence="5" type="ORF">DNH61_12250</name>
</gene>
<dbReference type="InterPro" id="IPR018062">
    <property type="entry name" value="HTH_AraC-typ_CS"/>
</dbReference>
<dbReference type="Pfam" id="PF12833">
    <property type="entry name" value="HTH_18"/>
    <property type="match status" value="1"/>
</dbReference>
<name>A0A2W1LK85_9BACL</name>
<dbReference type="Gene3D" id="1.10.10.60">
    <property type="entry name" value="Homeodomain-like"/>
    <property type="match status" value="2"/>
</dbReference>
<accession>A0A2W1LK85</accession>
<evidence type="ECO:0000313" key="5">
    <source>
        <dbReference type="EMBL" id="PZD95315.1"/>
    </source>
</evidence>
<sequence length="220" mass="25338">MDDVLICIFHDQKRALPADQSDVLSRLSNIAYPEDYDTLLRLIRQKPYRLVAVITMDSTFPSDWKQVETLLPCPFFLMSGLSSSNFPALIAMIESLKDSLRITEVNDAFSESLAFIEEHLCDHQLTLEMVAAQIYVSKYHYSRIFQRYIGSGFKEYVINKRMQKAMSLLRRGHQVTEVCFAVGYNDITHFGRVFKKTFGGSPSAFRLKHEYPKMDKGVMV</sequence>
<keyword evidence="2" id="KW-0238">DNA-binding</keyword>
<organism evidence="5 6">
    <name type="scientific">Paenibacillus sambharensis</name>
    <dbReference type="NCBI Taxonomy" id="1803190"/>
    <lineage>
        <taxon>Bacteria</taxon>
        <taxon>Bacillati</taxon>
        <taxon>Bacillota</taxon>
        <taxon>Bacilli</taxon>
        <taxon>Bacillales</taxon>
        <taxon>Paenibacillaceae</taxon>
        <taxon>Paenibacillus</taxon>
    </lineage>
</organism>
<proteinExistence type="predicted"/>
<dbReference type="PROSITE" id="PS01124">
    <property type="entry name" value="HTH_ARAC_FAMILY_2"/>
    <property type="match status" value="1"/>
</dbReference>
<dbReference type="PRINTS" id="PR00032">
    <property type="entry name" value="HTHARAC"/>
</dbReference>
<dbReference type="InterPro" id="IPR020449">
    <property type="entry name" value="Tscrpt_reg_AraC-type_HTH"/>
</dbReference>
<dbReference type="SUPFAM" id="SSF46689">
    <property type="entry name" value="Homeodomain-like"/>
    <property type="match status" value="1"/>
</dbReference>
<evidence type="ECO:0000256" key="1">
    <source>
        <dbReference type="ARBA" id="ARBA00023015"/>
    </source>
</evidence>
<dbReference type="GO" id="GO:0043565">
    <property type="term" value="F:sequence-specific DNA binding"/>
    <property type="evidence" value="ECO:0007669"/>
    <property type="project" value="InterPro"/>
</dbReference>
<evidence type="ECO:0000313" key="6">
    <source>
        <dbReference type="Proteomes" id="UP000249522"/>
    </source>
</evidence>
<evidence type="ECO:0000256" key="3">
    <source>
        <dbReference type="ARBA" id="ARBA00023163"/>
    </source>
</evidence>
<dbReference type="SMART" id="SM00342">
    <property type="entry name" value="HTH_ARAC"/>
    <property type="match status" value="1"/>
</dbReference>
<dbReference type="InterPro" id="IPR009057">
    <property type="entry name" value="Homeodomain-like_sf"/>
</dbReference>
<keyword evidence="3" id="KW-0804">Transcription</keyword>
<dbReference type="InterPro" id="IPR018060">
    <property type="entry name" value="HTH_AraC"/>
</dbReference>
<feature type="domain" description="HTH araC/xylS-type" evidence="4">
    <location>
        <begin position="110"/>
        <end position="208"/>
    </location>
</feature>
<evidence type="ECO:0000259" key="4">
    <source>
        <dbReference type="PROSITE" id="PS01124"/>
    </source>
</evidence>
<dbReference type="PANTHER" id="PTHR43280">
    <property type="entry name" value="ARAC-FAMILY TRANSCRIPTIONAL REGULATOR"/>
    <property type="match status" value="1"/>
</dbReference>
<comment type="caution">
    <text evidence="5">The sequence shown here is derived from an EMBL/GenBank/DDBJ whole genome shotgun (WGS) entry which is preliminary data.</text>
</comment>
<dbReference type="PROSITE" id="PS00041">
    <property type="entry name" value="HTH_ARAC_FAMILY_1"/>
    <property type="match status" value="1"/>
</dbReference>
<evidence type="ECO:0000256" key="2">
    <source>
        <dbReference type="ARBA" id="ARBA00023125"/>
    </source>
</evidence>
<dbReference type="PANTHER" id="PTHR43280:SF28">
    <property type="entry name" value="HTH-TYPE TRANSCRIPTIONAL ACTIVATOR RHAS"/>
    <property type="match status" value="1"/>
</dbReference>
<dbReference type="Proteomes" id="UP000249522">
    <property type="component" value="Unassembled WGS sequence"/>
</dbReference>
<dbReference type="EMBL" id="QKRB01000044">
    <property type="protein sequence ID" value="PZD95315.1"/>
    <property type="molecule type" value="Genomic_DNA"/>
</dbReference>
<dbReference type="OrthoDB" id="4480133at2"/>
<dbReference type="GO" id="GO:0003700">
    <property type="term" value="F:DNA-binding transcription factor activity"/>
    <property type="evidence" value="ECO:0007669"/>
    <property type="project" value="InterPro"/>
</dbReference>